<evidence type="ECO:0000313" key="6">
    <source>
        <dbReference type="Proteomes" id="UP000186808"/>
    </source>
</evidence>
<dbReference type="OrthoDB" id="4104638at2"/>
<dbReference type="EMBL" id="FTNL01000031">
    <property type="protein sequence ID" value="SIR86120.1"/>
    <property type="molecule type" value="Genomic_DNA"/>
</dbReference>
<dbReference type="Gene3D" id="3.40.50.150">
    <property type="entry name" value="Vaccinia Virus protein VP39"/>
    <property type="match status" value="1"/>
</dbReference>
<proteinExistence type="predicted"/>
<evidence type="ECO:0000313" key="4">
    <source>
        <dbReference type="EMBL" id="SIR86120.1"/>
    </source>
</evidence>
<evidence type="ECO:0000259" key="2">
    <source>
        <dbReference type="Pfam" id="PF05050"/>
    </source>
</evidence>
<dbReference type="Proteomes" id="UP000186808">
    <property type="component" value="Unassembled WGS sequence"/>
</dbReference>
<feature type="compositionally biased region" description="Basic and acidic residues" evidence="1">
    <location>
        <begin position="427"/>
        <end position="436"/>
    </location>
</feature>
<dbReference type="InterPro" id="IPR006342">
    <property type="entry name" value="FkbM_mtfrase"/>
</dbReference>
<keyword evidence="6" id="KW-1185">Reference proteome</keyword>
<dbReference type="STRING" id="464.Lgor_3109"/>
<evidence type="ECO:0000313" key="5">
    <source>
        <dbReference type="EMBL" id="STO26165.1"/>
    </source>
</evidence>
<dbReference type="InterPro" id="IPR025282">
    <property type="entry name" value="DUF4214"/>
</dbReference>
<feature type="region of interest" description="Disordered" evidence="1">
    <location>
        <begin position="427"/>
        <end position="446"/>
    </location>
</feature>
<name>A0A377GNT1_9GAMM</name>
<feature type="domain" description="DUF4214" evidence="3">
    <location>
        <begin position="500"/>
        <end position="545"/>
    </location>
</feature>
<dbReference type="InterPro" id="IPR052514">
    <property type="entry name" value="SAM-dependent_MTase"/>
</dbReference>
<evidence type="ECO:0000313" key="7">
    <source>
        <dbReference type="Proteomes" id="UP000254374"/>
    </source>
</evidence>
<dbReference type="NCBIfam" id="TIGR01444">
    <property type="entry name" value="fkbM_fam"/>
    <property type="match status" value="1"/>
</dbReference>
<evidence type="ECO:0000256" key="1">
    <source>
        <dbReference type="SAM" id="MobiDB-lite"/>
    </source>
</evidence>
<dbReference type="Proteomes" id="UP000254374">
    <property type="component" value="Unassembled WGS sequence"/>
</dbReference>
<evidence type="ECO:0000259" key="3">
    <source>
        <dbReference type="Pfam" id="PF13946"/>
    </source>
</evidence>
<sequence length="626" mass="72709">MSFVSFAQNFEDVMLWRALKHVQNGFYIDIGAQHPVIDSVSKAFYDKGWRGIHIEPVPEFVELLRNARPDETVLQIALSDHNGLLDFNIIPGTGLSTAVDRIAESHLNELGFHSQKAQVPTLTLQSAMSTLVENDVHWMKIDVEGFEKQVLSGWDYTSLRPWIIVIEATVPHSSKINYAQWEPLLIAADYLFVYFDGLNRFYVAKEHPELMDAFISPPNIFDQWQLTESSSLCHELVSAYTVKINTVLEQTASELNLAKEYNAQQQNHIQSLQQEKDALVQELGLQKEYLAHHQVFVQNLQHELNSANQKLGSLSEDLIVTKEHHREEQVRAQNLQWELNSANQKLGALSDGLIAEKEFRRKEQEHAQNLQNELNSANQKLASVNEELIEEKEHCRKEQVHFQKLQNELNSANQKLDSLSDELIEEKEQRRKEQAHIQKLQNELNSASQKLDSLNEELIEEKERRRKEQTHIQTSQQNHIAQVSTKNPTHIKSLLCRQGEDFIYHAYLYGLNREPDPEGMQYFLEQLAVGRDKILILRDLINSPEGRSKKTRVKGFNKAWFLYRRRNWPVISLYFRTVYEKKNSKIKQQTLSPDNTSKVEFELDHLSEHERHVFYQFKKCIDVGAC</sequence>
<feature type="domain" description="Methyltransferase FkbM" evidence="2">
    <location>
        <begin position="29"/>
        <end position="185"/>
    </location>
</feature>
<dbReference type="PANTHER" id="PTHR34203:SF15">
    <property type="entry name" value="SLL1173 PROTEIN"/>
    <property type="match status" value="1"/>
</dbReference>
<gene>
    <name evidence="5" type="ORF">NCTC11401_03017</name>
    <name evidence="4" type="ORF">SAMN05421777_13119</name>
</gene>
<dbReference type="EMBL" id="UGGV01000001">
    <property type="protein sequence ID" value="STO26165.1"/>
    <property type="molecule type" value="Genomic_DNA"/>
</dbReference>
<dbReference type="Pfam" id="PF13946">
    <property type="entry name" value="DUF4214"/>
    <property type="match status" value="1"/>
</dbReference>
<dbReference type="Pfam" id="PF05050">
    <property type="entry name" value="Methyltransf_21"/>
    <property type="match status" value="1"/>
</dbReference>
<dbReference type="RefSeq" id="WP_058469421.1">
    <property type="nucleotide sequence ID" value="NZ_CAAAIX010000033.1"/>
</dbReference>
<reference evidence="5 7" key="2">
    <citation type="submission" date="2018-06" db="EMBL/GenBank/DDBJ databases">
        <authorList>
            <consortium name="Pathogen Informatics"/>
            <person name="Doyle S."/>
        </authorList>
    </citation>
    <scope>NUCLEOTIDE SEQUENCE [LARGE SCALE GENOMIC DNA]</scope>
    <source>
        <strain evidence="5 7">NCTC11401</strain>
    </source>
</reference>
<dbReference type="GO" id="GO:0008168">
    <property type="term" value="F:methyltransferase activity"/>
    <property type="evidence" value="ECO:0007669"/>
    <property type="project" value="UniProtKB-KW"/>
</dbReference>
<dbReference type="PANTHER" id="PTHR34203">
    <property type="entry name" value="METHYLTRANSFERASE, FKBM FAMILY PROTEIN"/>
    <property type="match status" value="1"/>
</dbReference>
<dbReference type="GO" id="GO:0032259">
    <property type="term" value="P:methylation"/>
    <property type="evidence" value="ECO:0007669"/>
    <property type="project" value="UniProtKB-KW"/>
</dbReference>
<keyword evidence="4" id="KW-0489">Methyltransferase</keyword>
<dbReference type="SUPFAM" id="SSF53335">
    <property type="entry name" value="S-adenosyl-L-methionine-dependent methyltransferases"/>
    <property type="match status" value="1"/>
</dbReference>
<dbReference type="AlphaFoldDB" id="A0A377GNT1"/>
<organism evidence="5 7">
    <name type="scientific">Fluoribacter gormanii</name>
    <dbReference type="NCBI Taxonomy" id="464"/>
    <lineage>
        <taxon>Bacteria</taxon>
        <taxon>Pseudomonadati</taxon>
        <taxon>Pseudomonadota</taxon>
        <taxon>Gammaproteobacteria</taxon>
        <taxon>Legionellales</taxon>
        <taxon>Legionellaceae</taxon>
        <taxon>Fluoribacter</taxon>
    </lineage>
</organism>
<keyword evidence="4" id="KW-0808">Transferase</keyword>
<accession>A0A377GNT1</accession>
<dbReference type="InterPro" id="IPR029063">
    <property type="entry name" value="SAM-dependent_MTases_sf"/>
</dbReference>
<reference evidence="4 6" key="1">
    <citation type="submission" date="2017-01" db="EMBL/GenBank/DDBJ databases">
        <authorList>
            <person name="Varghese N."/>
            <person name="Submissions S."/>
        </authorList>
    </citation>
    <scope>NUCLEOTIDE SEQUENCE [LARGE SCALE GENOMIC DNA]</scope>
    <source>
        <strain evidence="4 6">ATCC 33342</strain>
    </source>
</reference>
<protein>
    <submittedName>
        <fullName evidence="5">ATPase involved in DNA repair</fullName>
    </submittedName>
    <submittedName>
        <fullName evidence="4">Methyltransferase, FkbM family</fullName>
    </submittedName>
</protein>